<reference evidence="4" key="1">
    <citation type="submission" date="2025-08" db="UniProtKB">
        <authorList>
            <consortium name="RefSeq"/>
        </authorList>
    </citation>
    <scope>IDENTIFICATION</scope>
</reference>
<dbReference type="PANTHER" id="PTHR37360:SF1">
    <property type="entry name" value="FMR1 NEIGHBOR PROTEIN"/>
    <property type="match status" value="1"/>
</dbReference>
<keyword evidence="2" id="KW-0472">Membrane</keyword>
<keyword evidence="3" id="KW-1185">Reference proteome</keyword>
<evidence type="ECO:0000256" key="2">
    <source>
        <dbReference type="SAM" id="Phobius"/>
    </source>
</evidence>
<feature type="transmembrane region" description="Helical" evidence="2">
    <location>
        <begin position="85"/>
        <end position="103"/>
    </location>
</feature>
<dbReference type="RefSeq" id="XP_014652328.1">
    <property type="nucleotide sequence ID" value="XM_014796842.1"/>
</dbReference>
<feature type="region of interest" description="Disordered" evidence="1">
    <location>
        <begin position="1"/>
        <end position="20"/>
    </location>
</feature>
<dbReference type="InterPro" id="IPR055331">
    <property type="entry name" value="FMR1-like"/>
</dbReference>
<sequence>MPSERRSSRGRRSRSKSRALRGERIRLRACEAENLSMASPPGSSSPGRQAVMAAMPQASWRTPLRGLRRAGTRYSVVKTWAQKHLGLLMLAGLALLLLGYYLSPGFSDSVSPSQYVQWSNENASGQSLEKTSAWEALLSFFFPTTCIPKENQVVKPCNELQDLNQSACLGYKCCYSFGISNFSCFAPLKDKPMQMFRMFGLSVISMLILGCLPIYCCSLCRRSKWGNHLRRKVNRILKGLKKQRNKLKEDTEVLGAIMEDEEGLGDEKEQN</sequence>
<feature type="region of interest" description="Disordered" evidence="1">
    <location>
        <begin position="31"/>
        <end position="54"/>
    </location>
</feature>
<evidence type="ECO:0000313" key="3">
    <source>
        <dbReference type="Proteomes" id="UP000694910"/>
    </source>
</evidence>
<dbReference type="PANTHER" id="PTHR37360">
    <property type="entry name" value="FRAGILE X MENTAL RETARDATION 1 NEIGHBOR PROTEIN"/>
    <property type="match status" value="1"/>
</dbReference>
<dbReference type="GeneID" id="101400316"/>
<protein>
    <submittedName>
        <fullName evidence="4">Fragile X mental retardation 1 neighbor protein</fullName>
    </submittedName>
</protein>
<keyword evidence="2" id="KW-1133">Transmembrane helix</keyword>
<organism evidence="3 4">
    <name type="scientific">Ceratotherium simum simum</name>
    <name type="common">Southern white rhinoceros</name>
    <dbReference type="NCBI Taxonomy" id="73337"/>
    <lineage>
        <taxon>Eukaryota</taxon>
        <taxon>Metazoa</taxon>
        <taxon>Chordata</taxon>
        <taxon>Craniata</taxon>
        <taxon>Vertebrata</taxon>
        <taxon>Euteleostomi</taxon>
        <taxon>Mammalia</taxon>
        <taxon>Eutheria</taxon>
        <taxon>Laurasiatheria</taxon>
        <taxon>Perissodactyla</taxon>
        <taxon>Rhinocerotidae</taxon>
        <taxon>Ceratotherium</taxon>
    </lineage>
</organism>
<accession>A0ABM1DKJ7</accession>
<name>A0ABM1DKJ7_CERSS</name>
<evidence type="ECO:0000313" key="4">
    <source>
        <dbReference type="RefSeq" id="XP_014652328.1"/>
    </source>
</evidence>
<evidence type="ECO:0000256" key="1">
    <source>
        <dbReference type="SAM" id="MobiDB-lite"/>
    </source>
</evidence>
<keyword evidence="2" id="KW-0812">Transmembrane</keyword>
<gene>
    <name evidence="4" type="primary">LOC101400316</name>
</gene>
<dbReference type="Proteomes" id="UP000694910">
    <property type="component" value="Unplaced"/>
</dbReference>
<proteinExistence type="predicted"/>
<feature type="compositionally biased region" description="Basic residues" evidence="1">
    <location>
        <begin position="8"/>
        <end position="19"/>
    </location>
</feature>
<feature type="transmembrane region" description="Helical" evidence="2">
    <location>
        <begin position="198"/>
        <end position="220"/>
    </location>
</feature>